<reference evidence="6" key="1">
    <citation type="submission" date="2020-10" db="EMBL/GenBank/DDBJ databases">
        <authorList>
            <person name="Kikuchi T."/>
        </authorList>
    </citation>
    <scope>NUCLEOTIDE SEQUENCE</scope>
    <source>
        <strain evidence="6">NKZ352</strain>
    </source>
</reference>
<proteinExistence type="predicted"/>
<dbReference type="AlphaFoldDB" id="A0A8S1H2U4"/>
<evidence type="ECO:0000256" key="1">
    <source>
        <dbReference type="ARBA" id="ARBA00011518"/>
    </source>
</evidence>
<comment type="caution">
    <text evidence="6">The sequence shown here is derived from an EMBL/GenBank/DDBJ whole genome shotgun (WGS) entry which is preliminary data.</text>
</comment>
<name>A0A8S1H2U4_9PELO</name>
<evidence type="ECO:0000313" key="6">
    <source>
        <dbReference type="EMBL" id="CAD6190566.1"/>
    </source>
</evidence>
<keyword evidence="4" id="KW-0472">Membrane</keyword>
<evidence type="ECO:0000259" key="5">
    <source>
        <dbReference type="SMART" id="SM01088"/>
    </source>
</evidence>
<dbReference type="InterPro" id="IPR002486">
    <property type="entry name" value="Col_cuticle_N"/>
</dbReference>
<dbReference type="SMART" id="SM01088">
    <property type="entry name" value="Col_cuticle_N"/>
    <property type="match status" value="1"/>
</dbReference>
<accession>A0A8S1H2U4</accession>
<dbReference type="GO" id="GO:0042302">
    <property type="term" value="F:structural constituent of cuticle"/>
    <property type="evidence" value="ECO:0007669"/>
    <property type="project" value="InterPro"/>
</dbReference>
<keyword evidence="2" id="KW-0677">Repeat</keyword>
<dbReference type="OrthoDB" id="5871495at2759"/>
<sequence length="377" mass="42298">MDLSRRGSLSATGLSVDVEEIAVAGKRNAIHKNWRRSNQERRNCLCVTFRFLRECYLKGQRDAIRHPVRVPATSRMSEKKMETEKVKRFAFIGIAVSTVSTLTAIIAVPMLCLYLQSVQSSLQDEVNFCRVRATSLQGELTKLNLEPAALAELEPADHLDDQERMDSQDMMVTTERQETQELMPTVRTHLQMRLSSALTVQLPHLDHQEALDLKDQTEILDSQAATVKPEDLDSAVAQVAKELMDSQEPADHVDLQDQPVLPALCHLQLEPQELQDNLDHRDLQEPMVIPAVMDVQETQDLKDRTDQTELQESQDATDNLVLQEKTAATEAATTAHLLALLQAIKPISSSYSPTALSFRTFLLLIYIANSEDVGIVH</sequence>
<dbReference type="Pfam" id="PF01484">
    <property type="entry name" value="Col_cuticle_N"/>
    <property type="match status" value="1"/>
</dbReference>
<keyword evidence="4" id="KW-1133">Transmembrane helix</keyword>
<keyword evidence="4" id="KW-0812">Transmembrane</keyword>
<dbReference type="Proteomes" id="UP000835052">
    <property type="component" value="Unassembled WGS sequence"/>
</dbReference>
<keyword evidence="3" id="KW-1015">Disulfide bond</keyword>
<dbReference type="EMBL" id="CAJGYM010000016">
    <property type="protein sequence ID" value="CAD6190566.1"/>
    <property type="molecule type" value="Genomic_DNA"/>
</dbReference>
<evidence type="ECO:0000313" key="7">
    <source>
        <dbReference type="Proteomes" id="UP000835052"/>
    </source>
</evidence>
<feature type="transmembrane region" description="Helical" evidence="4">
    <location>
        <begin position="89"/>
        <end position="111"/>
    </location>
</feature>
<organism evidence="6 7">
    <name type="scientific">Caenorhabditis auriculariae</name>
    <dbReference type="NCBI Taxonomy" id="2777116"/>
    <lineage>
        <taxon>Eukaryota</taxon>
        <taxon>Metazoa</taxon>
        <taxon>Ecdysozoa</taxon>
        <taxon>Nematoda</taxon>
        <taxon>Chromadorea</taxon>
        <taxon>Rhabditida</taxon>
        <taxon>Rhabditina</taxon>
        <taxon>Rhabditomorpha</taxon>
        <taxon>Rhabditoidea</taxon>
        <taxon>Rhabditidae</taxon>
        <taxon>Peloderinae</taxon>
        <taxon>Caenorhabditis</taxon>
    </lineage>
</organism>
<evidence type="ECO:0000256" key="2">
    <source>
        <dbReference type="ARBA" id="ARBA00022737"/>
    </source>
</evidence>
<feature type="domain" description="Nematode cuticle collagen N-terminal" evidence="5">
    <location>
        <begin position="88"/>
        <end position="140"/>
    </location>
</feature>
<protein>
    <recommendedName>
        <fullName evidence="5">Nematode cuticle collagen N-terminal domain-containing protein</fullName>
    </recommendedName>
</protein>
<evidence type="ECO:0000256" key="4">
    <source>
        <dbReference type="SAM" id="Phobius"/>
    </source>
</evidence>
<evidence type="ECO:0000256" key="3">
    <source>
        <dbReference type="ARBA" id="ARBA00023157"/>
    </source>
</evidence>
<keyword evidence="7" id="KW-1185">Reference proteome</keyword>
<comment type="subunit">
    <text evidence="1">Collagen polypeptide chains are complexed within the cuticle by disulfide bonds and other types of covalent cross-links.</text>
</comment>
<gene>
    <name evidence="6" type="ORF">CAUJ_LOCUS6485</name>
</gene>